<keyword evidence="4 8" id="KW-0812">Transmembrane</keyword>
<dbReference type="Proteomes" id="UP001652623">
    <property type="component" value="Chromosome 11"/>
</dbReference>
<feature type="transmembrane region" description="Helical" evidence="8">
    <location>
        <begin position="721"/>
        <end position="740"/>
    </location>
</feature>
<evidence type="ECO:0000256" key="3">
    <source>
        <dbReference type="ARBA" id="ARBA00022475"/>
    </source>
</evidence>
<evidence type="ECO:0000256" key="8">
    <source>
        <dbReference type="SAM" id="Phobius"/>
    </source>
</evidence>
<evidence type="ECO:0000256" key="5">
    <source>
        <dbReference type="ARBA" id="ARBA00022989"/>
    </source>
</evidence>
<reference evidence="11" key="1">
    <citation type="submission" date="2025-08" db="UniProtKB">
        <authorList>
            <consortium name="RefSeq"/>
        </authorList>
    </citation>
    <scope>IDENTIFICATION</scope>
    <source>
        <tissue evidence="11">Seedling</tissue>
    </source>
</reference>
<feature type="domain" description="EGF-like" evidence="9">
    <location>
        <begin position="561"/>
        <end position="572"/>
    </location>
</feature>
<comment type="subcellular location">
    <subcellularLocation>
        <location evidence="1">Cell membrane</location>
        <topology evidence="1">Multi-pass membrane protein</topology>
    </subcellularLocation>
</comment>
<feature type="transmembrane region" description="Helical" evidence="8">
    <location>
        <begin position="808"/>
        <end position="828"/>
    </location>
</feature>
<accession>A0A6P6GMT6</accession>
<evidence type="ECO:0000256" key="7">
    <source>
        <dbReference type="SAM" id="MobiDB-lite"/>
    </source>
</evidence>
<dbReference type="PANTHER" id="PTHR14319">
    <property type="entry name" value="FIVE-SPAN TRANSMEMBRANE PROTEIN M83"/>
    <property type="match status" value="1"/>
</dbReference>
<dbReference type="PANTHER" id="PTHR14319:SF3">
    <property type="entry name" value="TRANSMEMBRANE PROTEIN-LIKE PROTEIN"/>
    <property type="match status" value="1"/>
</dbReference>
<feature type="transmembrane region" description="Helical" evidence="8">
    <location>
        <begin position="646"/>
        <end position="663"/>
    </location>
</feature>
<evidence type="ECO:0000256" key="6">
    <source>
        <dbReference type="ARBA" id="ARBA00023136"/>
    </source>
</evidence>
<evidence type="ECO:0000313" key="10">
    <source>
        <dbReference type="Proteomes" id="UP001652623"/>
    </source>
</evidence>
<keyword evidence="10" id="KW-1185">Reference proteome</keyword>
<evidence type="ECO:0000256" key="4">
    <source>
        <dbReference type="ARBA" id="ARBA00022692"/>
    </source>
</evidence>
<sequence>MASNSILGSSSYLILGLFVLFLCLFGHCYSLGELGRFNTFTVSSFSYPPTTLKPFELRYIRVELPPWFSSMSIAMISDVDLGNESIGKIPKSRLPIICFRDGSPPLPDVNTSISDSVLVAFSDSSLEGIQALENGEQCYPMKKNFTVNLTNEQISPGVLYLGLFNGIGSTRTQSKMINRGPAYYFSANISVEGCSTSSMWGQYCNQTINPLFCTPSSGYNFAQEDVSKAKLSRLVNNVYCQNSLETSCHGDGEPKVYTLDIMGVAEELNIAAMDVRLNGTPSNTTSNSSGIDLLCFARHGAIPSATLHDYSINISKAPLVIRSPKVGRWYITLIPVNPSKDLGGVQDANMSVCYSMESKVVECPLGKAGLNCTGEKYILQTVLRKGSAPFESYYLPVSGNGSSDSANFPLELLLTNSSYGGGQDGPWIYFILDIPRGAAGGNLHIRLTADVKVRYEIYARFGGWPSLDSWDYYYANKTRNSEGSMFFKLYNSSEEKIDFYILYIKEGTWTFALRYLNATGIAPRDQTTMSVSLERCPKRCSFHGECKLALDTSGLTSYSYCSCDRNHGGFDCSIEIVSHKGHIWQSISLIGSNAAAVLPAFWALRQKALAEWVVYTSSGISSGLYHACDVGTWCALSFNVLQFLDFWLSFMAVVSTFVYLSTISEVHKRAIHTAVAILTALMAITKATRYLKLIDVLVHLIYRFNISYCQPSNQVKFCRSANVILVIAIGTLGLLIGWVIEYSTKHRSNSFSLGFCLNYLDRWQAIREGLNNLVKKIIRRFHWGFILAGSAALAMAAVSWKLETSESYWIWHSIWHVTIYTSSFFFLCSKANTVNNENERSPDGSYELTRQDSIPRGE</sequence>
<dbReference type="GO" id="GO:0005886">
    <property type="term" value="C:plasma membrane"/>
    <property type="evidence" value="ECO:0007669"/>
    <property type="project" value="UniProtKB-SubCell"/>
</dbReference>
<keyword evidence="3" id="KW-1003">Cell membrane</keyword>
<evidence type="ECO:0000256" key="1">
    <source>
        <dbReference type="ARBA" id="ARBA00004651"/>
    </source>
</evidence>
<evidence type="ECO:0000259" key="9">
    <source>
        <dbReference type="PROSITE" id="PS00022"/>
    </source>
</evidence>
<dbReference type="GeneID" id="107432962"/>
<dbReference type="InterPro" id="IPR000742">
    <property type="entry name" value="EGF"/>
</dbReference>
<proteinExistence type="inferred from homology"/>
<organism evidence="10 11">
    <name type="scientific">Ziziphus jujuba</name>
    <name type="common">Chinese jujube</name>
    <name type="synonym">Ziziphus sativa</name>
    <dbReference type="NCBI Taxonomy" id="326968"/>
    <lineage>
        <taxon>Eukaryota</taxon>
        <taxon>Viridiplantae</taxon>
        <taxon>Streptophyta</taxon>
        <taxon>Embryophyta</taxon>
        <taxon>Tracheophyta</taxon>
        <taxon>Spermatophyta</taxon>
        <taxon>Magnoliopsida</taxon>
        <taxon>eudicotyledons</taxon>
        <taxon>Gunneridae</taxon>
        <taxon>Pentapetalae</taxon>
        <taxon>rosids</taxon>
        <taxon>fabids</taxon>
        <taxon>Rosales</taxon>
        <taxon>Rhamnaceae</taxon>
        <taxon>Paliureae</taxon>
        <taxon>Ziziphus</taxon>
    </lineage>
</organism>
<dbReference type="RefSeq" id="XP_024935361.3">
    <property type="nucleotide sequence ID" value="XM_025079593.3"/>
</dbReference>
<name>A0A6P6GMT6_ZIZJJ</name>
<protein>
    <submittedName>
        <fullName evidence="11">Uncharacterized protein LOC107432962 isoform X1</fullName>
    </submittedName>
</protein>
<feature type="compositionally biased region" description="Basic and acidic residues" evidence="7">
    <location>
        <begin position="849"/>
        <end position="858"/>
    </location>
</feature>
<keyword evidence="5 8" id="KW-1133">Transmembrane helix</keyword>
<dbReference type="Pfam" id="PF12036">
    <property type="entry name" value="DUF3522"/>
    <property type="match status" value="1"/>
</dbReference>
<dbReference type="InterPro" id="IPR021910">
    <property type="entry name" value="NGX6/PGAP6/MYMK"/>
</dbReference>
<comment type="similarity">
    <text evidence="2">Belongs to the TMEM8 family.</text>
</comment>
<evidence type="ECO:0000313" key="11">
    <source>
        <dbReference type="RefSeq" id="XP_024935361.3"/>
    </source>
</evidence>
<dbReference type="PROSITE" id="PS00022">
    <property type="entry name" value="EGF_1"/>
    <property type="match status" value="1"/>
</dbReference>
<keyword evidence="6 8" id="KW-0472">Membrane</keyword>
<feature type="transmembrane region" description="Helical" evidence="8">
    <location>
        <begin position="670"/>
        <end position="688"/>
    </location>
</feature>
<evidence type="ECO:0000256" key="2">
    <source>
        <dbReference type="ARBA" id="ARBA00005542"/>
    </source>
</evidence>
<feature type="transmembrane region" description="Helical" evidence="8">
    <location>
        <begin position="781"/>
        <end position="802"/>
    </location>
</feature>
<feature type="region of interest" description="Disordered" evidence="7">
    <location>
        <begin position="837"/>
        <end position="858"/>
    </location>
</feature>
<gene>
    <name evidence="11" type="primary">LOC107432962</name>
</gene>
<dbReference type="AlphaFoldDB" id="A0A6P6GMT6"/>